<feature type="transmembrane region" description="Helical" evidence="2">
    <location>
        <begin position="20"/>
        <end position="41"/>
    </location>
</feature>
<dbReference type="KEGG" id="pmes:FX988_02783"/>
<feature type="coiled-coil region" evidence="1">
    <location>
        <begin position="46"/>
        <end position="73"/>
    </location>
</feature>
<dbReference type="InterPro" id="IPR007813">
    <property type="entry name" value="PilN"/>
</dbReference>
<keyword evidence="2" id="KW-0472">Membrane</keyword>
<evidence type="ECO:0000256" key="2">
    <source>
        <dbReference type="SAM" id="Phobius"/>
    </source>
</evidence>
<gene>
    <name evidence="3" type="ORF">FX988_02783</name>
</gene>
<dbReference type="EMBL" id="CP047656">
    <property type="protein sequence ID" value="QHJ12526.1"/>
    <property type="molecule type" value="Genomic_DNA"/>
</dbReference>
<keyword evidence="4" id="KW-1185">Reference proteome</keyword>
<dbReference type="AlphaFoldDB" id="A0A857JLZ6"/>
<evidence type="ECO:0000313" key="3">
    <source>
        <dbReference type="EMBL" id="QHJ12526.1"/>
    </source>
</evidence>
<evidence type="ECO:0000256" key="1">
    <source>
        <dbReference type="SAM" id="Coils"/>
    </source>
</evidence>
<sequence length="203" mass="22912">MKSRINLYLPELHPKLEVLTLSFVIAIWASLMVIFGAIYYFNHSHGQSVEQQLSAIQTQKNQLEDQLVILNETLAGRTKDPVLLAAIESKQLEVSLKQRVIDELSGQEQFKSHGFAGLMTGLAEHHLDGIWLTRIHLDENQVMLEGAATDSSLIPKWMTSLSLTPRLKGQEFSTTKLYRDPNQQLMFTLGTKNSVQAEVKEQP</sequence>
<dbReference type="Proteomes" id="UP000464524">
    <property type="component" value="Chromosome"/>
</dbReference>
<evidence type="ECO:0008006" key="5">
    <source>
        <dbReference type="Google" id="ProtNLM"/>
    </source>
</evidence>
<keyword evidence="2" id="KW-0812">Transmembrane</keyword>
<dbReference type="RefSeq" id="WP_160180664.1">
    <property type="nucleotide sequence ID" value="NZ_CP047656.1"/>
</dbReference>
<reference evidence="3 4" key="1">
    <citation type="submission" date="2019-12" db="EMBL/GenBank/DDBJ databases">
        <title>Genome sequencing and assembly of endphytes of Porphyra tenera.</title>
        <authorList>
            <person name="Park J.M."/>
            <person name="Shin R."/>
            <person name="Jo S.H."/>
        </authorList>
    </citation>
    <scope>NUCLEOTIDE SEQUENCE [LARGE SCALE GENOMIC DNA]</scope>
    <source>
        <strain evidence="3 4">GPM4</strain>
    </source>
</reference>
<proteinExistence type="predicted"/>
<keyword evidence="2" id="KW-1133">Transmembrane helix</keyword>
<organism evidence="3 4">
    <name type="scientific">Paraglaciecola mesophila</name>
    <dbReference type="NCBI Taxonomy" id="197222"/>
    <lineage>
        <taxon>Bacteria</taxon>
        <taxon>Pseudomonadati</taxon>
        <taxon>Pseudomonadota</taxon>
        <taxon>Gammaproteobacteria</taxon>
        <taxon>Alteromonadales</taxon>
        <taxon>Alteromonadaceae</taxon>
        <taxon>Paraglaciecola</taxon>
    </lineage>
</organism>
<keyword evidence="1" id="KW-0175">Coiled coil</keyword>
<name>A0A857JLZ6_9ALTE</name>
<dbReference type="Pfam" id="PF05137">
    <property type="entry name" value="PilN"/>
    <property type="match status" value="1"/>
</dbReference>
<accession>A0A857JLZ6</accession>
<protein>
    <recommendedName>
        <fullName evidence="5">MSHA biogenesis protein MshI</fullName>
    </recommendedName>
</protein>
<evidence type="ECO:0000313" key="4">
    <source>
        <dbReference type="Proteomes" id="UP000464524"/>
    </source>
</evidence>
<dbReference type="OrthoDB" id="6876592at2"/>